<keyword evidence="3" id="KW-0677">Repeat</keyword>
<dbReference type="SUPFAM" id="SSF56601">
    <property type="entry name" value="beta-lactamase/transpeptidase-like"/>
    <property type="match status" value="1"/>
</dbReference>
<dbReference type="PRINTS" id="PR00313">
    <property type="entry name" value="CABNDNGRPT"/>
</dbReference>
<feature type="region of interest" description="Disordered" evidence="6">
    <location>
        <begin position="455"/>
        <end position="567"/>
    </location>
</feature>
<comment type="caution">
    <text evidence="8">The sequence shown here is derived from an EMBL/GenBank/DDBJ whole genome shotgun (WGS) entry which is preliminary data.</text>
</comment>
<keyword evidence="8" id="KW-0645">Protease</keyword>
<keyword evidence="5" id="KW-0472">Membrane</keyword>
<dbReference type="GO" id="GO:0005509">
    <property type="term" value="F:calcium ion binding"/>
    <property type="evidence" value="ECO:0007669"/>
    <property type="project" value="InterPro"/>
</dbReference>
<dbReference type="Proteomes" id="UP000237718">
    <property type="component" value="Unassembled WGS sequence"/>
</dbReference>
<name>A0A2T1A164_TRISK</name>
<evidence type="ECO:0000256" key="5">
    <source>
        <dbReference type="ARBA" id="ARBA00023136"/>
    </source>
</evidence>
<evidence type="ECO:0000256" key="3">
    <source>
        <dbReference type="ARBA" id="ARBA00022737"/>
    </source>
</evidence>
<keyword evidence="8" id="KW-0121">Carboxypeptidase</keyword>
<evidence type="ECO:0000256" key="2">
    <source>
        <dbReference type="ARBA" id="ARBA00022656"/>
    </source>
</evidence>
<evidence type="ECO:0000256" key="4">
    <source>
        <dbReference type="ARBA" id="ARBA00023026"/>
    </source>
</evidence>
<dbReference type="InterPro" id="IPR018511">
    <property type="entry name" value="Hemolysin-typ_Ca-bd_CS"/>
</dbReference>
<feature type="domain" description="Beta-lactamase-related" evidence="7">
    <location>
        <begin position="15"/>
        <end position="343"/>
    </location>
</feature>
<dbReference type="PANTHER" id="PTHR46825:SF7">
    <property type="entry name" value="D-ALANYL-D-ALANINE CARBOXYPEPTIDASE"/>
    <property type="match status" value="1"/>
</dbReference>
<dbReference type="Pfam" id="PF00353">
    <property type="entry name" value="HemolysinCabind"/>
    <property type="match status" value="3"/>
</dbReference>
<dbReference type="RefSeq" id="WP_106165659.1">
    <property type="nucleotide sequence ID" value="NZ_JBLWXK010000021.1"/>
</dbReference>
<evidence type="ECO:0000313" key="9">
    <source>
        <dbReference type="Proteomes" id="UP000237718"/>
    </source>
</evidence>
<dbReference type="PROSITE" id="PS00330">
    <property type="entry name" value="HEMOLYSIN_CALCIUM"/>
    <property type="match status" value="5"/>
</dbReference>
<dbReference type="SUPFAM" id="SSF51120">
    <property type="entry name" value="beta-Roll"/>
    <property type="match status" value="2"/>
</dbReference>
<dbReference type="InterPro" id="IPR003995">
    <property type="entry name" value="RTX_toxin_determinant-A"/>
</dbReference>
<reference evidence="8 9" key="1">
    <citation type="submission" date="2018-03" db="EMBL/GenBank/DDBJ databases">
        <title>Genomic Encyclopedia of Archaeal and Bacterial Type Strains, Phase II (KMG-II): from individual species to whole genera.</title>
        <authorList>
            <person name="Goeker M."/>
        </authorList>
    </citation>
    <scope>NUCLEOTIDE SEQUENCE [LARGE SCALE GENOMIC DNA]</scope>
    <source>
        <strain evidence="8 9">DSM 25328</strain>
    </source>
</reference>
<dbReference type="Gene3D" id="2.150.10.10">
    <property type="entry name" value="Serralysin-like metalloprotease, C-terminal"/>
    <property type="match status" value="2"/>
</dbReference>
<dbReference type="InterPro" id="IPR001343">
    <property type="entry name" value="Hemolysn_Ca-bd"/>
</dbReference>
<proteinExistence type="predicted"/>
<protein>
    <submittedName>
        <fullName evidence="8">D-alanyl-D-alanine carboxypeptidase</fullName>
    </submittedName>
</protein>
<comment type="subcellular location">
    <subcellularLocation>
        <location evidence="1">Membrane</location>
    </subcellularLocation>
</comment>
<accession>A0A2T1A164</accession>
<dbReference type="InterPro" id="IPR050491">
    <property type="entry name" value="AmpC-like"/>
</dbReference>
<dbReference type="InterPro" id="IPR011049">
    <property type="entry name" value="Serralysin-like_metalloprot_C"/>
</dbReference>
<evidence type="ECO:0000313" key="8">
    <source>
        <dbReference type="EMBL" id="PRZ42342.1"/>
    </source>
</evidence>
<dbReference type="Gene3D" id="3.40.710.10">
    <property type="entry name" value="DD-peptidase/beta-lactamase superfamily"/>
    <property type="match status" value="1"/>
</dbReference>
<dbReference type="OrthoDB" id="5377981at2"/>
<dbReference type="GO" id="GO:0005576">
    <property type="term" value="C:extracellular region"/>
    <property type="evidence" value="ECO:0007669"/>
    <property type="project" value="InterPro"/>
</dbReference>
<evidence type="ECO:0000256" key="1">
    <source>
        <dbReference type="ARBA" id="ARBA00004370"/>
    </source>
</evidence>
<sequence>MSTFNLSALLAPIQQALQDYSTAEPAPAILIEAWRDGVSVQDSYGVSDLETQTPAEAGQVYEVGSQTKMMTSVVVLQMVAEGKMDLDSSLSDYLPAAALDGIANADQVTLRQLLSNTSGIPDYDEVVGDSGLPVLIEQILSDPSAPLGPKGLLDIAKGQPATSAPGTEYEYSNTNFLLLGQAIEAVSGNTLAEEMQTRVFEPAGMTSTSMKSAGVMGDLLHSYAQNPLDGETLDVTGIPIDLGAEGGAVSSTGDMIRFMDALLVSKTLLPEAQLAEMTNFTEIAADPATESAFSFGLGLSLNTIYGQQFIGFDGGTLGTNTSTYLHVESGTIVTVVATHSDTSPESLALSAFETIFNDSAWASFDPHADSFDITGTAAEIDLTEGVGVDGEAQTDFALGQATLTFEGGLDALDGGRFNFDDGSILWLGEDGRDSFDVMNDARDAANADNQLLGLDGNDRLSGGHGNDVLRGGDGNDRLRGRDGDDQLEGGAGRDHLIGGSGNDMLSGGDGRDNLRGGQGDDALDGGDGRDFLRGGQGNDVLDGGSGRDWLNGGRGDDTIEGGTGNDMLSGGAGADHFVFASDAGCDVIVDFQSGVDQLDFSQTGLQHADIEIIGGCAQTVIEYGDNNMLIVTGDITQSDFIF</sequence>
<dbReference type="GO" id="GO:0004180">
    <property type="term" value="F:carboxypeptidase activity"/>
    <property type="evidence" value="ECO:0007669"/>
    <property type="project" value="UniProtKB-KW"/>
</dbReference>
<dbReference type="InterPro" id="IPR012338">
    <property type="entry name" value="Beta-lactam/transpept-like"/>
</dbReference>
<gene>
    <name evidence="8" type="ORF">CLV89_1364</name>
</gene>
<feature type="compositionally biased region" description="Basic and acidic residues" evidence="6">
    <location>
        <begin position="473"/>
        <end position="484"/>
    </location>
</feature>
<keyword evidence="4" id="KW-0843">Virulence</keyword>
<dbReference type="PANTHER" id="PTHR46825">
    <property type="entry name" value="D-ALANYL-D-ALANINE-CARBOXYPEPTIDASE/ENDOPEPTIDASE AMPH"/>
    <property type="match status" value="1"/>
</dbReference>
<dbReference type="GO" id="GO:0090729">
    <property type="term" value="F:toxin activity"/>
    <property type="evidence" value="ECO:0007669"/>
    <property type="project" value="UniProtKB-KW"/>
</dbReference>
<dbReference type="GO" id="GO:0016020">
    <property type="term" value="C:membrane"/>
    <property type="evidence" value="ECO:0007669"/>
    <property type="project" value="UniProtKB-SubCell"/>
</dbReference>
<evidence type="ECO:0000259" key="7">
    <source>
        <dbReference type="Pfam" id="PF00144"/>
    </source>
</evidence>
<dbReference type="AlphaFoldDB" id="A0A2T1A164"/>
<dbReference type="PRINTS" id="PR01488">
    <property type="entry name" value="RTXTOXINA"/>
</dbReference>
<organism evidence="8 9">
    <name type="scientific">Tritonibacter scottomollicae</name>
    <name type="common">Epibacterium scottomollicae</name>
    <dbReference type="NCBI Taxonomy" id="483013"/>
    <lineage>
        <taxon>Bacteria</taxon>
        <taxon>Pseudomonadati</taxon>
        <taxon>Pseudomonadota</taxon>
        <taxon>Alphaproteobacteria</taxon>
        <taxon>Rhodobacterales</taxon>
        <taxon>Paracoccaceae</taxon>
        <taxon>Tritonibacter</taxon>
    </lineage>
</organism>
<evidence type="ECO:0000256" key="6">
    <source>
        <dbReference type="SAM" id="MobiDB-lite"/>
    </source>
</evidence>
<dbReference type="EMBL" id="PVUF01000036">
    <property type="protein sequence ID" value="PRZ42342.1"/>
    <property type="molecule type" value="Genomic_DNA"/>
</dbReference>
<dbReference type="Pfam" id="PF00144">
    <property type="entry name" value="Beta-lactamase"/>
    <property type="match status" value="1"/>
</dbReference>
<keyword evidence="8" id="KW-0378">Hydrolase</keyword>
<keyword evidence="2" id="KW-0800">Toxin</keyword>
<dbReference type="InterPro" id="IPR001466">
    <property type="entry name" value="Beta-lactam-related"/>
</dbReference>